<evidence type="ECO:0000256" key="2">
    <source>
        <dbReference type="ARBA" id="ARBA00023277"/>
    </source>
</evidence>
<dbReference type="EMBL" id="QURL01000003">
    <property type="protein sequence ID" value="RFC64580.1"/>
    <property type="molecule type" value="Genomic_DNA"/>
</dbReference>
<dbReference type="Proteomes" id="UP000264310">
    <property type="component" value="Unassembled WGS sequence"/>
</dbReference>
<gene>
    <name evidence="4" type="ORF">DYI37_08810</name>
</gene>
<accession>A0A371X5T6</accession>
<dbReference type="SUPFAM" id="SSF51735">
    <property type="entry name" value="NAD(P)-binding Rossmann-fold domains"/>
    <property type="match status" value="1"/>
</dbReference>
<dbReference type="PANTHER" id="PTHR43103:SF3">
    <property type="entry name" value="ADP-L-GLYCERO-D-MANNO-HEPTOSE-6-EPIMERASE"/>
    <property type="match status" value="1"/>
</dbReference>
<keyword evidence="1" id="KW-0521">NADP</keyword>
<proteinExistence type="predicted"/>
<keyword evidence="5" id="KW-1185">Reference proteome</keyword>
<comment type="caution">
    <text evidence="4">The sequence shown here is derived from an EMBL/GenBank/DDBJ whole genome shotgun (WGS) entry which is preliminary data.</text>
</comment>
<dbReference type="Pfam" id="PF01370">
    <property type="entry name" value="Epimerase"/>
    <property type="match status" value="1"/>
</dbReference>
<evidence type="ECO:0000259" key="3">
    <source>
        <dbReference type="Pfam" id="PF01370"/>
    </source>
</evidence>
<dbReference type="OrthoDB" id="9801056at2"/>
<dbReference type="PANTHER" id="PTHR43103">
    <property type="entry name" value="NUCLEOSIDE-DIPHOSPHATE-SUGAR EPIMERASE"/>
    <property type="match status" value="1"/>
</dbReference>
<dbReference type="InterPro" id="IPR036291">
    <property type="entry name" value="NAD(P)-bd_dom_sf"/>
</dbReference>
<evidence type="ECO:0000313" key="5">
    <source>
        <dbReference type="Proteomes" id="UP000264310"/>
    </source>
</evidence>
<protein>
    <submittedName>
        <fullName evidence="4">NAD-dependent epimerase/dehydratase family protein</fullName>
    </submittedName>
</protein>
<name>A0A371X5T6_9HYPH</name>
<keyword evidence="2" id="KW-0119">Carbohydrate metabolism</keyword>
<dbReference type="InterPro" id="IPR001509">
    <property type="entry name" value="Epimerase_deHydtase"/>
</dbReference>
<dbReference type="Gene3D" id="3.40.50.720">
    <property type="entry name" value="NAD(P)-binding Rossmann-like Domain"/>
    <property type="match status" value="1"/>
</dbReference>
<feature type="domain" description="NAD-dependent epimerase/dehydratase" evidence="3">
    <location>
        <begin position="8"/>
        <end position="218"/>
    </location>
</feature>
<dbReference type="NCBIfam" id="NF043036">
    <property type="entry name" value="ErythonDh"/>
    <property type="match status" value="1"/>
</dbReference>
<evidence type="ECO:0000256" key="1">
    <source>
        <dbReference type="ARBA" id="ARBA00022857"/>
    </source>
</evidence>
<dbReference type="Gene3D" id="3.90.25.10">
    <property type="entry name" value="UDP-galactose 4-epimerase, domain 1"/>
    <property type="match status" value="1"/>
</dbReference>
<dbReference type="InterPro" id="IPR050005">
    <property type="entry name" value="DenD"/>
</dbReference>
<evidence type="ECO:0000313" key="4">
    <source>
        <dbReference type="EMBL" id="RFC64580.1"/>
    </source>
</evidence>
<dbReference type="GO" id="GO:0016491">
    <property type="term" value="F:oxidoreductase activity"/>
    <property type="evidence" value="ECO:0007669"/>
    <property type="project" value="InterPro"/>
</dbReference>
<reference evidence="4 5" key="1">
    <citation type="submission" date="2018-08" db="EMBL/GenBank/DDBJ databases">
        <title>Fulvimarina sp. 85, whole genome shotgun sequence.</title>
        <authorList>
            <person name="Tuo L."/>
        </authorList>
    </citation>
    <scope>NUCLEOTIDE SEQUENCE [LARGE SCALE GENOMIC DNA]</scope>
    <source>
        <strain evidence="4 5">85</strain>
    </source>
</reference>
<sequence length="338" mass="35562">MHDEGATIVVTGAGGFIGAMVVEDLASRGTVTIGGRDRTIGRIVALDIAEGPLDDLARRQAKVESIAGDLADEGIREAILASKPDAIIHLAAVVSSAAEADFDLGLAVNVRSLMDLLSAVQRLDQAPVFVFASSVAVFSAQGNADIDEDLEPRPLSSYGTQKVIGELLVRDAARRGIIDGRTIRFPTISIRPGAPNKAASSFASGIVREPLKGETSILPVSRDTRLHLASPSNAVAAVIRTLSLERSEIGQETTITLPGLSVTVAEMLDTLERVAGPETAGLVTDQEDAAISTIVSTWPGRVAAPRAERLGFTAETSFEEIVREHMERSKPDPTGGRS</sequence>
<dbReference type="AlphaFoldDB" id="A0A371X5T6"/>
<dbReference type="RefSeq" id="WP_116682996.1">
    <property type="nucleotide sequence ID" value="NZ_QURL01000003.1"/>
</dbReference>
<organism evidence="4 5">
    <name type="scientific">Fulvimarina endophytica</name>
    <dbReference type="NCBI Taxonomy" id="2293836"/>
    <lineage>
        <taxon>Bacteria</taxon>
        <taxon>Pseudomonadati</taxon>
        <taxon>Pseudomonadota</taxon>
        <taxon>Alphaproteobacteria</taxon>
        <taxon>Hyphomicrobiales</taxon>
        <taxon>Aurantimonadaceae</taxon>
        <taxon>Fulvimarina</taxon>
    </lineage>
</organism>